<sequence>MEKYRQEVLISALLTVNRNLKPGENLHGRFDALLKGISDEDRRKLSQEVGLRLGAWRESQQNLEHHTSSPYLELEIYFRPTLGP</sequence>
<protein>
    <submittedName>
        <fullName evidence="1">Uncharacterized protein</fullName>
    </submittedName>
</protein>
<comment type="caution">
    <text evidence="1">The sequence shown here is derived from an EMBL/GenBank/DDBJ whole genome shotgun (WGS) entry which is preliminary data.</text>
</comment>
<proteinExistence type="predicted"/>
<name>A0A1F6AG72_9BACT</name>
<dbReference type="EMBL" id="MFJV01000001">
    <property type="protein sequence ID" value="OGG23750.1"/>
    <property type="molecule type" value="Genomic_DNA"/>
</dbReference>
<gene>
    <name evidence="1" type="ORF">A3A79_00900</name>
</gene>
<organism evidence="1 2">
    <name type="scientific">Candidatus Gottesmanbacteria bacterium RIFCSPLOWO2_01_FULL_43_11b</name>
    <dbReference type="NCBI Taxonomy" id="1798392"/>
    <lineage>
        <taxon>Bacteria</taxon>
        <taxon>Candidatus Gottesmaniibacteriota</taxon>
    </lineage>
</organism>
<dbReference type="AlphaFoldDB" id="A0A1F6AG72"/>
<evidence type="ECO:0000313" key="1">
    <source>
        <dbReference type="EMBL" id="OGG23750.1"/>
    </source>
</evidence>
<dbReference type="Proteomes" id="UP000178759">
    <property type="component" value="Unassembled WGS sequence"/>
</dbReference>
<evidence type="ECO:0000313" key="2">
    <source>
        <dbReference type="Proteomes" id="UP000178759"/>
    </source>
</evidence>
<dbReference type="STRING" id="1798392.A3A79_00900"/>
<accession>A0A1F6AG72</accession>
<reference evidence="1 2" key="1">
    <citation type="journal article" date="2016" name="Nat. Commun.">
        <title>Thousands of microbial genomes shed light on interconnected biogeochemical processes in an aquifer system.</title>
        <authorList>
            <person name="Anantharaman K."/>
            <person name="Brown C.T."/>
            <person name="Hug L.A."/>
            <person name="Sharon I."/>
            <person name="Castelle C.J."/>
            <person name="Probst A.J."/>
            <person name="Thomas B.C."/>
            <person name="Singh A."/>
            <person name="Wilkins M.J."/>
            <person name="Karaoz U."/>
            <person name="Brodie E.L."/>
            <person name="Williams K.H."/>
            <person name="Hubbard S.S."/>
            <person name="Banfield J.F."/>
        </authorList>
    </citation>
    <scope>NUCLEOTIDE SEQUENCE [LARGE SCALE GENOMIC DNA]</scope>
</reference>